<dbReference type="Gene3D" id="3.90.550.10">
    <property type="entry name" value="Spore Coat Polysaccharide Biosynthesis Protein SpsA, Chain A"/>
    <property type="match status" value="2"/>
</dbReference>
<dbReference type="Proteomes" id="UP001139264">
    <property type="component" value="Unassembled WGS sequence"/>
</dbReference>
<feature type="domain" description="Glycosyltransferase 2-like" evidence="1">
    <location>
        <begin position="436"/>
        <end position="569"/>
    </location>
</feature>
<dbReference type="CDD" id="cd00761">
    <property type="entry name" value="Glyco_tranf_GTA_type"/>
    <property type="match status" value="1"/>
</dbReference>
<dbReference type="InterPro" id="IPR001173">
    <property type="entry name" value="Glyco_trans_2-like"/>
</dbReference>
<comment type="caution">
    <text evidence="3">The sequence shown here is derived from an EMBL/GenBank/DDBJ whole genome shotgun (WGS) entry which is preliminary data.</text>
</comment>
<dbReference type="PANTHER" id="PTHR43179:SF7">
    <property type="entry name" value="RHAMNOSYLTRANSFERASE WBBL"/>
    <property type="match status" value="1"/>
</dbReference>
<evidence type="ECO:0000259" key="2">
    <source>
        <dbReference type="Pfam" id="PF13524"/>
    </source>
</evidence>
<dbReference type="AlphaFoldDB" id="A0A9X1S8D6"/>
<dbReference type="InterPro" id="IPR029044">
    <property type="entry name" value="Nucleotide-diphossugar_trans"/>
</dbReference>
<proteinExistence type="predicted"/>
<keyword evidence="3" id="KW-0808">Transferase</keyword>
<gene>
    <name evidence="3" type="ORF">LJ751_11215</name>
</gene>
<evidence type="ECO:0000313" key="3">
    <source>
        <dbReference type="EMBL" id="MCC3269924.1"/>
    </source>
</evidence>
<keyword evidence="3" id="KW-0328">Glycosyltransferase</keyword>
<dbReference type="Pfam" id="PF13524">
    <property type="entry name" value="Glyco_trans_1_2"/>
    <property type="match status" value="1"/>
</dbReference>
<dbReference type="InterPro" id="IPR055259">
    <property type="entry name" value="YkvP/CgeB_Glyco_trans-like"/>
</dbReference>
<name>A0A9X1S8D6_9MICC</name>
<dbReference type="GO" id="GO:0016757">
    <property type="term" value="F:glycosyltransferase activity"/>
    <property type="evidence" value="ECO:0007669"/>
    <property type="project" value="UniProtKB-KW"/>
</dbReference>
<dbReference type="SUPFAM" id="SSF53448">
    <property type="entry name" value="Nucleotide-diphospho-sugar transferases"/>
    <property type="match status" value="2"/>
</dbReference>
<dbReference type="Pfam" id="PF00535">
    <property type="entry name" value="Glycos_transf_2"/>
    <property type="match status" value="2"/>
</dbReference>
<reference evidence="3" key="1">
    <citation type="submission" date="2021-10" db="EMBL/GenBank/DDBJ databases">
        <title>Novel species in genus Arthrobacter.</title>
        <authorList>
            <person name="Liu Y."/>
        </authorList>
    </citation>
    <scope>NUCLEOTIDE SEQUENCE</scope>
    <source>
        <strain evidence="3">Zg-Y809</strain>
    </source>
</reference>
<feature type="domain" description="Spore protein YkvP/CgeB glycosyl transferase-like" evidence="2">
    <location>
        <begin position="874"/>
        <end position="1008"/>
    </location>
</feature>
<dbReference type="EC" id="2.4.-.-" evidence="3"/>
<dbReference type="PANTHER" id="PTHR43179">
    <property type="entry name" value="RHAMNOSYLTRANSFERASE WBBL"/>
    <property type="match status" value="1"/>
</dbReference>
<feature type="domain" description="Glycosyltransferase 2-like" evidence="1">
    <location>
        <begin position="202"/>
        <end position="329"/>
    </location>
</feature>
<accession>A0A9X1S8D6</accession>
<evidence type="ECO:0000313" key="4">
    <source>
        <dbReference type="Proteomes" id="UP001139264"/>
    </source>
</evidence>
<evidence type="ECO:0000259" key="1">
    <source>
        <dbReference type="Pfam" id="PF00535"/>
    </source>
</evidence>
<protein>
    <submittedName>
        <fullName evidence="3">Glycosyltransferase</fullName>
        <ecNumber evidence="3">2.4.-.-</ecNumber>
    </submittedName>
</protein>
<organism evidence="3 4">
    <name type="scientific">Arthrobacter gengyunqii</name>
    <dbReference type="NCBI Taxonomy" id="2886940"/>
    <lineage>
        <taxon>Bacteria</taxon>
        <taxon>Bacillati</taxon>
        <taxon>Actinomycetota</taxon>
        <taxon>Actinomycetes</taxon>
        <taxon>Micrococcales</taxon>
        <taxon>Micrococcaceae</taxon>
        <taxon>Arthrobacter</taxon>
    </lineage>
</organism>
<dbReference type="RefSeq" id="WP_227908243.1">
    <property type="nucleotide sequence ID" value="NZ_CP095461.1"/>
</dbReference>
<dbReference type="EMBL" id="JAJFZP010000009">
    <property type="protein sequence ID" value="MCC3269924.1"/>
    <property type="molecule type" value="Genomic_DNA"/>
</dbReference>
<sequence>MTSTTFDHMSDLDLLIESGIFNRYWYSAQSDRYFSNDLAAGEDFLKYGMSKEMSPHPLMDCRSWPSHLRQEWKQGKFKAVMKWFRKPLNLQPAIGPLLSPQSMLAKPDILLSVDAINHPGGTLGWLIEHASDDFVVETKFGDLLWGNLCRSWKTVVDTIKVQTFKSRPRLTTTWDSDKERVWRRRVNGVLLPEVSESEPLVSVIMPAWDRSDVIAQAIRSVQRQSIENWELIVVDDGSTDSTCEVVRLLAEADKRVKLIQARHQGVCAARNLGLQQANGIWVSFLDTDNLWPSDYLELSVKGAMESGARAVYAGLELHNAGNVTYRAHAGSIEDLMIINHIDLNVLTVERELARTVGGFDESLKRWVDHDFAIRLASVTEPVLLPFIGCRYFDDRNETDRITTTESDAWQWVVLGKNLVDWEKMRNRASVPGRVTISIPVYQDWSMTARAVHSVLECSGDMDVEVVIVDNGSAYYYSAALGQLFHGNPRVQYVRLPRNLNFSIGSNYGAYLGTGEYTCFLNNDTVVREGWLQPLVDRLKDPAVLAVQPLLQYPDDSIQTAGTIFMAENALPGHFLANHPMEDAHAAGQEHFSAITGACMVWRTSDIARLQGFDPFFINGMEDIDLCLRGIRDLGGHFEVEPASKVTHFESKTPGRGMNIAANRRSFMQRWNGLLPCSEADKYERSGFSLAHIGGDNHLIPAPRPVVVRSQAAQLERWGIRYASTGGDAGDRWGDTHYVGSLAGSLRRQGREVVSYRHGHNMDRSQVFDDVNLVIRGLDMVYPIPGAVNVLWVISHPELVTIEEIRAFDLVYASSHTWATKMSALSGREVKPLLQATDVTRFHMASPESKNRWRPTTFVGANTPNRSRPVISDALRSGVDLRIVGHGWENVLEPRMLEAEGIRNEDLGDFYRSSKRVLADHWPEMAEQGFIQNRIFDAVACGTPVVSDEVTGLHDVFGSMVQVYKSVDELRWLCSPDGLSAFGTAEERFIQAQEVGKLHSFDARAEELLRDVEVWRSSLSMPRALVV</sequence>